<evidence type="ECO:0000313" key="1">
    <source>
        <dbReference type="EMBL" id="QSS63196.1"/>
    </source>
</evidence>
<dbReference type="OrthoDB" id="10333802at2759"/>
<evidence type="ECO:0000313" key="2">
    <source>
        <dbReference type="Proteomes" id="UP000663671"/>
    </source>
</evidence>
<dbReference type="Proteomes" id="UP000663671">
    <property type="component" value="Chromosome 1"/>
</dbReference>
<organism evidence="1 2">
    <name type="scientific">Ajellomyces capsulatus</name>
    <name type="common">Darling's disease fungus</name>
    <name type="synonym">Histoplasma capsulatum</name>
    <dbReference type="NCBI Taxonomy" id="5037"/>
    <lineage>
        <taxon>Eukaryota</taxon>
        <taxon>Fungi</taxon>
        <taxon>Dikarya</taxon>
        <taxon>Ascomycota</taxon>
        <taxon>Pezizomycotina</taxon>
        <taxon>Eurotiomycetes</taxon>
        <taxon>Eurotiomycetidae</taxon>
        <taxon>Onygenales</taxon>
        <taxon>Ajellomycetaceae</taxon>
        <taxon>Histoplasma</taxon>
    </lineage>
</organism>
<dbReference type="VEuPathDB" id="FungiDB:I7I51_00253"/>
<accession>A0A8A1M9L0</accession>
<name>A0A8A1M9L0_AJECA</name>
<reference evidence="1" key="1">
    <citation type="submission" date="2021-01" db="EMBL/GenBank/DDBJ databases">
        <title>Chromosome-level genome assembly of a human fungal pathogen reveals clustering of transcriptionally co-regulated genes.</title>
        <authorList>
            <person name="Voorhies M."/>
            <person name="Cohen S."/>
            <person name="Shea T.P."/>
            <person name="Petrus S."/>
            <person name="Munoz J.F."/>
            <person name="Poplawski S."/>
            <person name="Goldman W.E."/>
            <person name="Michael T."/>
            <person name="Cuomo C.A."/>
            <person name="Sil A."/>
            <person name="Beyhan S."/>
        </authorList>
    </citation>
    <scope>NUCLEOTIDE SEQUENCE</scope>
    <source>
        <strain evidence="1">WU24</strain>
    </source>
</reference>
<proteinExistence type="predicted"/>
<sequence>MKWAPLFANHGWLSKATKASALVLSINIQLLREWNKWRVVAILCFRPELLTSYASQLKGTPSTVWPQLEIVHQQPTCWLRLNHSDVRYIPETPGPFLLVVFQAGSPFSGSVKVQFYTIYTPPQAPFSRSTWLHI</sequence>
<gene>
    <name evidence="1" type="ORF">I7I51_00253</name>
</gene>
<protein>
    <submittedName>
        <fullName evidence="1">Uncharacterized protein</fullName>
    </submittedName>
</protein>
<dbReference type="EMBL" id="CP069114">
    <property type="protein sequence ID" value="QSS63196.1"/>
    <property type="molecule type" value="Genomic_DNA"/>
</dbReference>
<dbReference type="AlphaFoldDB" id="A0A8A1M9L0"/>